<protein>
    <recommendedName>
        <fullName evidence="3">DUF2783 domain-containing protein</fullName>
    </recommendedName>
</protein>
<dbReference type="AlphaFoldDB" id="A0A1L1PFG0"/>
<organism evidence="1 2">
    <name type="scientific">Hydrogenophaga intermedia</name>
    <dbReference type="NCBI Taxonomy" id="65786"/>
    <lineage>
        <taxon>Bacteria</taxon>
        <taxon>Pseudomonadati</taxon>
        <taxon>Pseudomonadota</taxon>
        <taxon>Betaproteobacteria</taxon>
        <taxon>Burkholderiales</taxon>
        <taxon>Comamonadaceae</taxon>
        <taxon>Hydrogenophaga</taxon>
    </lineage>
</organism>
<reference evidence="2" key="1">
    <citation type="submission" date="2014-11" db="EMBL/GenBank/DDBJ databases">
        <title>Draft genome sequence of Hydrogenophaga intermedia S1.</title>
        <authorList>
            <person name="Gan H.M."/>
            <person name="Chew T.H."/>
            <person name="Stolz A."/>
        </authorList>
    </citation>
    <scope>NUCLEOTIDE SEQUENCE [LARGE SCALE GENOMIC DNA]</scope>
    <source>
        <strain evidence="2">S1</strain>
    </source>
</reference>
<evidence type="ECO:0008006" key="3">
    <source>
        <dbReference type="Google" id="ProtNLM"/>
    </source>
</evidence>
<keyword evidence="2" id="KW-1185">Reference proteome</keyword>
<dbReference type="EMBL" id="CCAE010000005">
    <property type="protein sequence ID" value="CDN86733.1"/>
    <property type="molecule type" value="Genomic_DNA"/>
</dbReference>
<name>A0A1L1PFG0_HYDIT</name>
<dbReference type="RefSeq" id="WP_009520449.1">
    <property type="nucleotide sequence ID" value="NZ_CCAE010000005.1"/>
</dbReference>
<dbReference type="Proteomes" id="UP000028878">
    <property type="component" value="Unassembled WGS sequence"/>
</dbReference>
<proteinExistence type="predicted"/>
<evidence type="ECO:0000313" key="2">
    <source>
        <dbReference type="Proteomes" id="UP000028878"/>
    </source>
</evidence>
<evidence type="ECO:0000313" key="1">
    <source>
        <dbReference type="EMBL" id="CDN86733.1"/>
    </source>
</evidence>
<accession>A0A1L1PFG0</accession>
<gene>
    <name evidence="1" type="ORF">BN948_01141</name>
</gene>
<sequence length="65" mass="7075">MTDADLDTTYTALCRAMGEVGEAQSPLLLAMLSLSLLSRLEGAAQALPLIEQARERCLREPLHGY</sequence>